<dbReference type="AlphaFoldDB" id="A0A7X0SKI2"/>
<comment type="caution">
    <text evidence="2">The sequence shown here is derived from an EMBL/GenBank/DDBJ whole genome shotgun (WGS) entry which is preliminary data.</text>
</comment>
<dbReference type="InterPro" id="IPR013978">
    <property type="entry name" value="MEKHLA"/>
</dbReference>
<dbReference type="EMBL" id="JACJVO010000012">
    <property type="protein sequence ID" value="MBB6731561.1"/>
    <property type="molecule type" value="Genomic_DNA"/>
</dbReference>
<sequence length="153" mass="17203">MRYNGIGATNEHARTIIDSYRRLTGQPLLDVPVTTENAFERLFGSPCVVLSHGTEADPVLNFGNRAALELWEMDWETFTGTPSKLTAEPMERDQRAAFLKAVHEKGFVDDYTGVRISSNGRRFYILKATVWNLTDANGAHVGQAAAFREHRYL</sequence>
<evidence type="ECO:0000313" key="3">
    <source>
        <dbReference type="Proteomes" id="UP000564644"/>
    </source>
</evidence>
<name>A0A7X0SKI2_9BACL</name>
<evidence type="ECO:0000259" key="1">
    <source>
        <dbReference type="Pfam" id="PF08670"/>
    </source>
</evidence>
<feature type="domain" description="MEKHLA" evidence="1">
    <location>
        <begin position="11"/>
        <end position="150"/>
    </location>
</feature>
<dbReference type="Proteomes" id="UP000564644">
    <property type="component" value="Unassembled WGS sequence"/>
</dbReference>
<proteinExistence type="predicted"/>
<gene>
    <name evidence="2" type="ORF">H7C18_11635</name>
</gene>
<keyword evidence="3" id="KW-1185">Reference proteome</keyword>
<evidence type="ECO:0000313" key="2">
    <source>
        <dbReference type="EMBL" id="MBB6731561.1"/>
    </source>
</evidence>
<protein>
    <submittedName>
        <fullName evidence="2">MEKHLA domain-containing protein</fullName>
    </submittedName>
</protein>
<reference evidence="2 3" key="1">
    <citation type="submission" date="2020-08" db="EMBL/GenBank/DDBJ databases">
        <title>Cohnella phylogeny.</title>
        <authorList>
            <person name="Dunlap C."/>
        </authorList>
    </citation>
    <scope>NUCLEOTIDE SEQUENCE [LARGE SCALE GENOMIC DNA]</scope>
    <source>
        <strain evidence="2 3">CBP 2801</strain>
    </source>
</reference>
<accession>A0A7X0SKI2</accession>
<dbReference type="Pfam" id="PF08670">
    <property type="entry name" value="MEKHLA"/>
    <property type="match status" value="1"/>
</dbReference>
<dbReference type="RefSeq" id="WP_185129215.1">
    <property type="nucleotide sequence ID" value="NZ_JACJVO010000012.1"/>
</dbReference>
<organism evidence="2 3">
    <name type="scientific">Cohnella zeiphila</name>
    <dbReference type="NCBI Taxonomy" id="2761120"/>
    <lineage>
        <taxon>Bacteria</taxon>
        <taxon>Bacillati</taxon>
        <taxon>Bacillota</taxon>
        <taxon>Bacilli</taxon>
        <taxon>Bacillales</taxon>
        <taxon>Paenibacillaceae</taxon>
        <taxon>Cohnella</taxon>
    </lineage>
</organism>